<reference evidence="1" key="1">
    <citation type="journal article" date="2015" name="BMC Genomics">
        <title>Transcriptome profiling of a Rhizobium leguminosarum bv. trifolii rosR mutant reveals the role of the transcriptional regulator RosR in motility, synthesis of cell-surface components, and other cellular processes.</title>
        <authorList>
            <person name="Rachwal K."/>
            <person name="Matczynska E."/>
            <person name="Janczarek M."/>
        </authorList>
    </citation>
    <scope>NUCLEOTIDE SEQUENCE</scope>
    <source>
        <strain evidence="1">Rt24.2</strain>
    </source>
</reference>
<organism evidence="1">
    <name type="scientific">Rhizobium leguminosarum bv. trifolii</name>
    <dbReference type="NCBI Taxonomy" id="386"/>
    <lineage>
        <taxon>Bacteria</taxon>
        <taxon>Pseudomonadati</taxon>
        <taxon>Pseudomonadota</taxon>
        <taxon>Alphaproteobacteria</taxon>
        <taxon>Hyphomicrobiales</taxon>
        <taxon>Rhizobiaceae</taxon>
        <taxon>Rhizobium/Agrobacterium group</taxon>
        <taxon>Rhizobium</taxon>
    </lineage>
</organism>
<accession>A0A1C9I163</accession>
<evidence type="ECO:0000313" key="1">
    <source>
        <dbReference type="EMBL" id="AOO92708.1"/>
    </source>
</evidence>
<proteinExistence type="predicted"/>
<reference evidence="1" key="2">
    <citation type="journal article" date="2016" name="Front. Microbiol.">
        <title>The Regulatory Protein RosR Affects Rhizobium leguminosarum bv. trifolii Protein Profiles, Cell Surface Properties, and Symbiosis with Clover.</title>
        <authorList>
            <person name="Rachwal K."/>
            <person name="Boguszewska A."/>
            <person name="Kopcinska J."/>
            <person name="Karas M."/>
            <person name="Tchorzewski M."/>
            <person name="Janczarek M."/>
        </authorList>
    </citation>
    <scope>NUCLEOTIDE SEQUENCE</scope>
    <source>
        <strain evidence="1">Rt24.2</strain>
    </source>
</reference>
<sequence length="62" mass="7193">MAKNTICVWYDKEAERLPASMPRLFPIAPWVPLFAHREIILTASKETYWSWNSPLRAFLASA</sequence>
<dbReference type="EMBL" id="KX490344">
    <property type="protein sequence ID" value="AOO92708.1"/>
    <property type="molecule type" value="Genomic_DNA"/>
</dbReference>
<protein>
    <submittedName>
        <fullName evidence="1">Uncharacterized protein</fullName>
    </submittedName>
</protein>
<name>A0A1C9I163_RHILT</name>
<dbReference type="AlphaFoldDB" id="A0A1C9I163"/>